<organism evidence="5 6">
    <name type="scientific">Bacteroides ovatus</name>
    <dbReference type="NCBI Taxonomy" id="28116"/>
    <lineage>
        <taxon>Bacteria</taxon>
        <taxon>Pseudomonadati</taxon>
        <taxon>Bacteroidota</taxon>
        <taxon>Bacteroidia</taxon>
        <taxon>Bacteroidales</taxon>
        <taxon>Bacteroidaceae</taxon>
        <taxon>Bacteroides</taxon>
    </lineage>
</organism>
<dbReference type="Pfam" id="PF01695">
    <property type="entry name" value="IstB_IS21"/>
    <property type="match status" value="1"/>
</dbReference>
<gene>
    <name evidence="5" type="ORF">F3D66_22705</name>
</gene>
<dbReference type="SUPFAM" id="SSF52540">
    <property type="entry name" value="P-loop containing nucleoside triphosphate hydrolases"/>
    <property type="match status" value="1"/>
</dbReference>
<dbReference type="NCBIfam" id="NF038214">
    <property type="entry name" value="IS21_help_AAA"/>
    <property type="match status" value="1"/>
</dbReference>
<dbReference type="Gene3D" id="3.40.50.300">
    <property type="entry name" value="P-loop containing nucleotide triphosphate hydrolases"/>
    <property type="match status" value="1"/>
</dbReference>
<protein>
    <submittedName>
        <fullName evidence="5">ATP-binding protein</fullName>
    </submittedName>
</protein>
<evidence type="ECO:0000256" key="2">
    <source>
        <dbReference type="ARBA" id="ARBA00022741"/>
    </source>
</evidence>
<evidence type="ECO:0000256" key="1">
    <source>
        <dbReference type="ARBA" id="ARBA00008059"/>
    </source>
</evidence>
<dbReference type="InterPro" id="IPR028350">
    <property type="entry name" value="DNAC/IstB-like"/>
</dbReference>
<sequence length="244" mass="27968">MSMQTTITQLKELGLLGMAEAFEAMMILPMQKRPGLERSVEKMVQTEICIRDRKVTERLLKAAKLRYKVFIENITCSTERNLTEDMLAEVADCNFVRRGDNLLITGLTGCGKSYLACALGYQACTLELSTLYLSMNHFADELAKARLEGTYQKLIRRLEKKDLIILDDFGLQPLTAEARIALLTLLEDRYEKKSVIITSQLPLERWYDYIAEPTLADAIMDRLVNSSEHIELKGETLRHKRRDK</sequence>
<dbReference type="EMBL" id="VWKB01000036">
    <property type="protein sequence ID" value="KAA4091714.1"/>
    <property type="molecule type" value="Genomic_DNA"/>
</dbReference>
<dbReference type="CDD" id="cd00009">
    <property type="entry name" value="AAA"/>
    <property type="match status" value="1"/>
</dbReference>
<keyword evidence="3 5" id="KW-0067">ATP-binding</keyword>
<keyword evidence="6" id="KW-1185">Reference proteome</keyword>
<dbReference type="SMART" id="SM00382">
    <property type="entry name" value="AAA"/>
    <property type="match status" value="1"/>
</dbReference>
<dbReference type="GO" id="GO:0005524">
    <property type="term" value="F:ATP binding"/>
    <property type="evidence" value="ECO:0007669"/>
    <property type="project" value="UniProtKB-KW"/>
</dbReference>
<dbReference type="Proteomes" id="UP000473905">
    <property type="component" value="Unassembled WGS sequence"/>
</dbReference>
<dbReference type="PANTHER" id="PTHR30050:SF4">
    <property type="entry name" value="ATP-BINDING PROTEIN RV3427C IN INSERTION SEQUENCE-RELATED"/>
    <property type="match status" value="1"/>
</dbReference>
<evidence type="ECO:0000313" key="5">
    <source>
        <dbReference type="EMBL" id="KAA4091714.1"/>
    </source>
</evidence>
<dbReference type="InterPro" id="IPR047661">
    <property type="entry name" value="IstB"/>
</dbReference>
<dbReference type="InterPro" id="IPR003593">
    <property type="entry name" value="AAA+_ATPase"/>
</dbReference>
<evidence type="ECO:0000313" key="6">
    <source>
        <dbReference type="Proteomes" id="UP000473905"/>
    </source>
</evidence>
<comment type="similarity">
    <text evidence="1">Belongs to the IS21/IS1162 putative ATP-binding protein family.</text>
</comment>
<reference evidence="5 6" key="1">
    <citation type="journal article" date="2019" name="Nat. Med.">
        <title>A library of human gut bacterial isolates paired with longitudinal multiomics data enables mechanistic microbiome research.</title>
        <authorList>
            <person name="Poyet M."/>
            <person name="Groussin M."/>
            <person name="Gibbons S.M."/>
            <person name="Avila-Pacheco J."/>
            <person name="Jiang X."/>
            <person name="Kearney S.M."/>
            <person name="Perrotta A.R."/>
            <person name="Berdy B."/>
            <person name="Zhao S."/>
            <person name="Lieberman T.D."/>
            <person name="Swanson P.K."/>
            <person name="Smith M."/>
            <person name="Roesemann S."/>
            <person name="Alexander J.E."/>
            <person name="Rich S.A."/>
            <person name="Livny J."/>
            <person name="Vlamakis H."/>
            <person name="Clish C."/>
            <person name="Bullock K."/>
            <person name="Deik A."/>
            <person name="Scott J."/>
            <person name="Pierce K.A."/>
            <person name="Xavier R.J."/>
            <person name="Alm E.J."/>
        </authorList>
    </citation>
    <scope>NUCLEOTIDE SEQUENCE [LARGE SCALE GENOMIC DNA]</scope>
    <source>
        <strain evidence="5 6">BIOML-A134</strain>
    </source>
</reference>
<dbReference type="GO" id="GO:0006260">
    <property type="term" value="P:DNA replication"/>
    <property type="evidence" value="ECO:0007669"/>
    <property type="project" value="TreeGrafter"/>
</dbReference>
<dbReference type="AlphaFoldDB" id="A0A5M5D4X3"/>
<dbReference type="PIRSF" id="PIRSF003073">
    <property type="entry name" value="DNAC_TnpB_IstB"/>
    <property type="match status" value="1"/>
</dbReference>
<feature type="domain" description="AAA+ ATPase" evidence="4">
    <location>
        <begin position="98"/>
        <end position="236"/>
    </location>
</feature>
<evidence type="ECO:0000256" key="3">
    <source>
        <dbReference type="ARBA" id="ARBA00022840"/>
    </source>
</evidence>
<keyword evidence="2" id="KW-0547">Nucleotide-binding</keyword>
<proteinExistence type="inferred from homology"/>
<accession>A0A5M5D4X3</accession>
<dbReference type="InterPro" id="IPR002611">
    <property type="entry name" value="IstB_ATP-bd"/>
</dbReference>
<dbReference type="PANTHER" id="PTHR30050">
    <property type="entry name" value="CHROMOSOMAL REPLICATION INITIATOR PROTEIN DNAA"/>
    <property type="match status" value="1"/>
</dbReference>
<evidence type="ECO:0000259" key="4">
    <source>
        <dbReference type="SMART" id="SM00382"/>
    </source>
</evidence>
<comment type="caution">
    <text evidence="5">The sequence shown here is derived from an EMBL/GenBank/DDBJ whole genome shotgun (WGS) entry which is preliminary data.</text>
</comment>
<dbReference type="InterPro" id="IPR027417">
    <property type="entry name" value="P-loop_NTPase"/>
</dbReference>
<name>A0A5M5D4X3_BACOV</name>